<dbReference type="GO" id="GO:0009055">
    <property type="term" value="F:electron transfer activity"/>
    <property type="evidence" value="ECO:0007669"/>
    <property type="project" value="InterPro"/>
</dbReference>
<evidence type="ECO:0000259" key="7">
    <source>
        <dbReference type="PROSITE" id="PS51007"/>
    </source>
</evidence>
<keyword evidence="5 6" id="KW-0408">Iron</keyword>
<organism evidence="8 9">
    <name type="scientific">Polaribacter butkevichii</name>
    <dbReference type="NCBI Taxonomy" id="218490"/>
    <lineage>
        <taxon>Bacteria</taxon>
        <taxon>Pseudomonadati</taxon>
        <taxon>Bacteroidota</taxon>
        <taxon>Flavobacteriia</taxon>
        <taxon>Flavobacteriales</taxon>
        <taxon>Flavobacteriaceae</taxon>
    </lineage>
</organism>
<dbReference type="SUPFAM" id="SSF46626">
    <property type="entry name" value="Cytochrome c"/>
    <property type="match status" value="1"/>
</dbReference>
<dbReference type="InterPro" id="IPR002324">
    <property type="entry name" value="Cyt_c_ID"/>
</dbReference>
<dbReference type="EMBL" id="MSCK01000001">
    <property type="protein sequence ID" value="PQJ72425.1"/>
    <property type="molecule type" value="Genomic_DNA"/>
</dbReference>
<dbReference type="AlphaFoldDB" id="A0A2P6CBY5"/>
<evidence type="ECO:0000256" key="2">
    <source>
        <dbReference type="ARBA" id="ARBA00022617"/>
    </source>
</evidence>
<keyword evidence="2 6" id="KW-0349">Heme</keyword>
<sequence>MKKIVLPLVTLCFVLSSFTLKTEKETILYTKSSLENGKKLFASKTCSACHQEKVKVVGPSLKDIAAKYKAKKASIVLFLQGKAKPIVETESGQTAIMQASLSITKPMKAEDLKDISEYIMSIK</sequence>
<keyword evidence="1" id="KW-0813">Transport</keyword>
<dbReference type="Gene3D" id="1.10.760.10">
    <property type="entry name" value="Cytochrome c-like domain"/>
    <property type="match status" value="1"/>
</dbReference>
<evidence type="ECO:0000256" key="5">
    <source>
        <dbReference type="ARBA" id="ARBA00023004"/>
    </source>
</evidence>
<feature type="domain" description="Cytochrome c" evidence="7">
    <location>
        <begin position="32"/>
        <end position="123"/>
    </location>
</feature>
<dbReference type="RefSeq" id="WP_105048088.1">
    <property type="nucleotide sequence ID" value="NZ_CP150661.1"/>
</dbReference>
<dbReference type="PRINTS" id="PR00606">
    <property type="entry name" value="CYTCHROMECID"/>
</dbReference>
<dbReference type="PROSITE" id="PS51007">
    <property type="entry name" value="CYTC"/>
    <property type="match status" value="1"/>
</dbReference>
<reference evidence="8 9" key="1">
    <citation type="submission" date="2016-12" db="EMBL/GenBank/DDBJ databases">
        <title>Trade-off between light-utilization and light-protection in marine flavobacteria.</title>
        <authorList>
            <person name="Kumagai Y."/>
            <person name="Yoshizawa S."/>
            <person name="Kogure K."/>
            <person name="Iwasaki W."/>
        </authorList>
    </citation>
    <scope>NUCLEOTIDE SEQUENCE [LARGE SCALE GENOMIC DNA]</scope>
    <source>
        <strain evidence="8 9">KCTC 12100</strain>
    </source>
</reference>
<keyword evidence="4" id="KW-0249">Electron transport</keyword>
<comment type="caution">
    <text evidence="8">The sequence shown here is derived from an EMBL/GenBank/DDBJ whole genome shotgun (WGS) entry which is preliminary data.</text>
</comment>
<dbReference type="InterPro" id="IPR036909">
    <property type="entry name" value="Cyt_c-like_dom_sf"/>
</dbReference>
<evidence type="ECO:0000313" key="9">
    <source>
        <dbReference type="Proteomes" id="UP000247345"/>
    </source>
</evidence>
<dbReference type="GO" id="GO:0020037">
    <property type="term" value="F:heme binding"/>
    <property type="evidence" value="ECO:0007669"/>
    <property type="project" value="InterPro"/>
</dbReference>
<comment type="PTM">
    <text evidence="6">Binds 1 heme c group covalently per subunit.</text>
</comment>
<name>A0A2P6CBY5_9FLAO</name>
<feature type="binding site" description="covalent" evidence="6">
    <location>
        <position position="46"/>
    </location>
    <ligand>
        <name>heme c</name>
        <dbReference type="ChEBI" id="CHEBI:61717"/>
    </ligand>
</feature>
<keyword evidence="9" id="KW-1185">Reference proteome</keyword>
<accession>A0A2P6CBY5</accession>
<dbReference type="InterPro" id="IPR009056">
    <property type="entry name" value="Cyt_c-like_dom"/>
</dbReference>
<proteinExistence type="predicted"/>
<evidence type="ECO:0000256" key="1">
    <source>
        <dbReference type="ARBA" id="ARBA00022448"/>
    </source>
</evidence>
<evidence type="ECO:0000256" key="6">
    <source>
        <dbReference type="PIRSR" id="PIRSR602324-1"/>
    </source>
</evidence>
<evidence type="ECO:0000256" key="3">
    <source>
        <dbReference type="ARBA" id="ARBA00022723"/>
    </source>
</evidence>
<protein>
    <recommendedName>
        <fullName evidence="7">Cytochrome c domain-containing protein</fullName>
    </recommendedName>
</protein>
<evidence type="ECO:0000313" key="8">
    <source>
        <dbReference type="EMBL" id="PQJ72425.1"/>
    </source>
</evidence>
<dbReference type="GO" id="GO:0005506">
    <property type="term" value="F:iron ion binding"/>
    <property type="evidence" value="ECO:0007669"/>
    <property type="project" value="InterPro"/>
</dbReference>
<keyword evidence="3 6" id="KW-0479">Metal-binding</keyword>
<gene>
    <name evidence="8" type="ORF">BTO14_03785</name>
</gene>
<dbReference type="OrthoDB" id="9814063at2"/>
<dbReference type="Proteomes" id="UP000247345">
    <property type="component" value="Unassembled WGS sequence"/>
</dbReference>
<evidence type="ECO:0000256" key="4">
    <source>
        <dbReference type="ARBA" id="ARBA00022982"/>
    </source>
</evidence>
<dbReference type="Pfam" id="PF00034">
    <property type="entry name" value="Cytochrom_C"/>
    <property type="match status" value="1"/>
</dbReference>
<feature type="binding site" description="covalent" evidence="6">
    <location>
        <position position="50"/>
    </location>
    <ligand>
        <name>heme c</name>
        <dbReference type="ChEBI" id="CHEBI:61717"/>
    </ligand>
</feature>